<organism evidence="3 4">
    <name type="scientific">Cryobacterium glucosi</name>
    <dbReference type="NCBI Taxonomy" id="1259175"/>
    <lineage>
        <taxon>Bacteria</taxon>
        <taxon>Bacillati</taxon>
        <taxon>Actinomycetota</taxon>
        <taxon>Actinomycetes</taxon>
        <taxon>Micrococcales</taxon>
        <taxon>Microbacteriaceae</taxon>
        <taxon>Cryobacterium</taxon>
    </lineage>
</organism>
<proteinExistence type="predicted"/>
<protein>
    <submittedName>
        <fullName evidence="3">NAD-dependent epimerase/dehydratase family protein</fullName>
    </submittedName>
</protein>
<keyword evidence="4" id="KW-1185">Reference proteome</keyword>
<dbReference type="PANTHER" id="PTHR48079">
    <property type="entry name" value="PROTEIN YEEZ"/>
    <property type="match status" value="1"/>
</dbReference>
<dbReference type="Gene3D" id="3.40.50.720">
    <property type="entry name" value="NAD(P)-binding Rossmann-like Domain"/>
    <property type="match status" value="1"/>
</dbReference>
<evidence type="ECO:0000313" key="3">
    <source>
        <dbReference type="EMBL" id="TFC22699.1"/>
    </source>
</evidence>
<name>A0ABY2ITS4_9MICO</name>
<dbReference type="SUPFAM" id="SSF51735">
    <property type="entry name" value="NAD(P)-binding Rossmann-fold domains"/>
    <property type="match status" value="1"/>
</dbReference>
<dbReference type="RefSeq" id="WP_134561174.1">
    <property type="nucleotide sequence ID" value="NZ_SOFS01000012.1"/>
</dbReference>
<dbReference type="Proteomes" id="UP000297604">
    <property type="component" value="Unassembled WGS sequence"/>
</dbReference>
<feature type="domain" description="NAD-dependent epimerase/dehydratase" evidence="2">
    <location>
        <begin position="9"/>
        <end position="198"/>
    </location>
</feature>
<reference evidence="3 4" key="1">
    <citation type="submission" date="2019-03" db="EMBL/GenBank/DDBJ databases">
        <title>Genomics of glacier-inhabiting Cryobacterium strains.</title>
        <authorList>
            <person name="Liu Q."/>
            <person name="Xin Y.-H."/>
        </authorList>
    </citation>
    <scope>NUCLEOTIDE SEQUENCE [LARGE SCALE GENOMIC DNA]</scope>
    <source>
        <strain evidence="3 4">MDB1-5</strain>
    </source>
</reference>
<evidence type="ECO:0000256" key="1">
    <source>
        <dbReference type="SAM" id="MobiDB-lite"/>
    </source>
</evidence>
<sequence>MTVMIAGCGDLGTEVGLRLAALGHRVVGLRRSPGVLPVAIEGQAVDLTRERPVVPADTDIVIVAIAAAGPTADAYRTSYVDGLRNLLDALDAAGVEPSRFLLVSSTAVYGVNDGSWIDEGTPAVPSSGTGAVLLEAEDLLRGRLPGATVLRLAGIYGPGRERLIGQVRDGTTSAEGLSSHTNRIHRDDAAAAIVHLVTGDAEPAPLYLGADSLPARRGDVLAFLAAELGVPDPVGLASRASTVVGESADSPASPVGSAGRASPGPRGGDKRCRNALLLASGFRFAYPSYREGYRSLLAGVGIRHP</sequence>
<gene>
    <name evidence="3" type="ORF">E3O46_04490</name>
</gene>
<dbReference type="InterPro" id="IPR051783">
    <property type="entry name" value="NAD(P)-dependent_oxidoreduct"/>
</dbReference>
<evidence type="ECO:0000259" key="2">
    <source>
        <dbReference type="Pfam" id="PF01370"/>
    </source>
</evidence>
<dbReference type="Pfam" id="PF01370">
    <property type="entry name" value="Epimerase"/>
    <property type="match status" value="1"/>
</dbReference>
<evidence type="ECO:0000313" key="4">
    <source>
        <dbReference type="Proteomes" id="UP000297604"/>
    </source>
</evidence>
<feature type="region of interest" description="Disordered" evidence="1">
    <location>
        <begin position="245"/>
        <end position="269"/>
    </location>
</feature>
<dbReference type="EMBL" id="SOFS01000012">
    <property type="protein sequence ID" value="TFC22699.1"/>
    <property type="molecule type" value="Genomic_DNA"/>
</dbReference>
<comment type="caution">
    <text evidence="3">The sequence shown here is derived from an EMBL/GenBank/DDBJ whole genome shotgun (WGS) entry which is preliminary data.</text>
</comment>
<dbReference type="InterPro" id="IPR036291">
    <property type="entry name" value="NAD(P)-bd_dom_sf"/>
</dbReference>
<accession>A0ABY2ITS4</accession>
<dbReference type="PANTHER" id="PTHR48079:SF6">
    <property type="entry name" value="NAD(P)-BINDING DOMAIN-CONTAINING PROTEIN-RELATED"/>
    <property type="match status" value="1"/>
</dbReference>
<dbReference type="InterPro" id="IPR001509">
    <property type="entry name" value="Epimerase_deHydtase"/>
</dbReference>